<dbReference type="GO" id="GO:0003676">
    <property type="term" value="F:nucleic acid binding"/>
    <property type="evidence" value="ECO:0007669"/>
    <property type="project" value="InterPro"/>
</dbReference>
<gene>
    <name evidence="9" type="ORF">V8G54_036927</name>
</gene>
<evidence type="ECO:0000256" key="1">
    <source>
        <dbReference type="ARBA" id="ARBA00022670"/>
    </source>
</evidence>
<dbReference type="GO" id="GO:0008270">
    <property type="term" value="F:zinc ion binding"/>
    <property type="evidence" value="ECO:0007669"/>
    <property type="project" value="UniProtKB-KW"/>
</dbReference>
<dbReference type="Proteomes" id="UP001374535">
    <property type="component" value="Chromosome 11"/>
</dbReference>
<dbReference type="Pfam" id="PF14223">
    <property type="entry name" value="Retrotran_gag_2"/>
    <property type="match status" value="1"/>
</dbReference>
<evidence type="ECO:0000256" key="2">
    <source>
        <dbReference type="ARBA" id="ARBA00022723"/>
    </source>
</evidence>
<dbReference type="PROSITE" id="PS50994">
    <property type="entry name" value="INTEGRASE"/>
    <property type="match status" value="1"/>
</dbReference>
<dbReference type="InterPro" id="IPR025724">
    <property type="entry name" value="GAG-pre-integrase_dom"/>
</dbReference>
<dbReference type="InterPro" id="IPR013103">
    <property type="entry name" value="RVT_2"/>
</dbReference>
<dbReference type="Pfam" id="PF25597">
    <property type="entry name" value="SH3_retrovirus"/>
    <property type="match status" value="1"/>
</dbReference>
<feature type="domain" description="Integrase catalytic" evidence="8">
    <location>
        <begin position="502"/>
        <end position="680"/>
    </location>
</feature>
<dbReference type="SUPFAM" id="SSF53098">
    <property type="entry name" value="Ribonuclease H-like"/>
    <property type="match status" value="1"/>
</dbReference>
<evidence type="ECO:0000313" key="10">
    <source>
        <dbReference type="Proteomes" id="UP001374535"/>
    </source>
</evidence>
<feature type="domain" description="CCHC-type" evidence="7">
    <location>
        <begin position="265"/>
        <end position="278"/>
    </location>
</feature>
<dbReference type="InterPro" id="IPR043502">
    <property type="entry name" value="DNA/RNA_pol_sf"/>
</dbReference>
<dbReference type="Gene3D" id="3.30.420.10">
    <property type="entry name" value="Ribonuclease H-like superfamily/Ribonuclease H"/>
    <property type="match status" value="1"/>
</dbReference>
<feature type="region of interest" description="Disordered" evidence="6">
    <location>
        <begin position="194"/>
        <end position="255"/>
    </location>
</feature>
<dbReference type="InterPro" id="IPR057670">
    <property type="entry name" value="SH3_retrovirus"/>
</dbReference>
<proteinExistence type="predicted"/>
<dbReference type="PANTHER" id="PTHR42648">
    <property type="entry name" value="TRANSPOSASE, PUTATIVE-RELATED"/>
    <property type="match status" value="1"/>
</dbReference>
<dbReference type="InterPro" id="IPR039537">
    <property type="entry name" value="Retrotran_Ty1/copia-like"/>
</dbReference>
<sequence>MADLSTFHYPILTDNNWSRWSTQMRVVFHVQKVSNVVEGDFSVESSGKEEQKKDWKEKDDSALLIIHQCVDDTNFEKIQNAMSAKEAWNILVGRHSGGAKVKKVRLQTLRRQYEHMEMEDSDKVSEFFSCVINVANQMKSCGDKITDAMIMEKILRSMPAAFDHIVVTIEETRDMEKLEIEELQSAFEAYEMRRNGRKKRDDQTLKIQHISGDGKKKTSKWKGKSKDAKKWKKDTDDQEEKGSSANKKNIPRKQYTKEEKKNMECFVCRKKGHLSYECWFNKNAQNKKGHNRKAHVVEEEESESEPLILMVATNTEDTGTTQNIWYVDSGCSNHMTYNRSWLSNLDETKKSKVRVADNNTLKVEGIGSVKIKCRNGLHATLENVLLVPEMKCNLLSVGQLNENGYTVIMGSNAQMEIYDQGKNLILTCIRAGNRTFQVRLEVIESLRCLTSVKEDKSLKWHLRFGHLNYKDLQLLNNKEMVLGLPKITRPRKNCESCIVGKQTRRPFSKQLEQRSKERLEIIHSDVCGPIEPPTLAGNRYFVTFIDEFSRMVRVFLIRQKSEVLNTFKCFKKQVEKEVEKHIKLIRTDGGGEYTSRDFEEFCKEHGIIHEVVAPYTPQHNGLAKRRNRSIMNMARSMIKEKNVSRDLWGEAVATSVYILNRCPTKRLPNSVPRAKWSGMKCSVKHLKIFGSLAFNHIADQRRVKLDDKGEPMIFVGYHFTVSFKLFDPIKKRMTISRDVVFVEDEYWDWENNQTIMHKKKTNTVCHLPLLDEAEEQVEMHNLENEESIAEEDRNNRLRRQGVRPTRLADYEVYSDAGIDEEGDIIHVALLVGSEPLNVDEALSQSNWKAAMIEELKSIERNQTWQLVDLPKGKQSIGVKWIFKTKLNPDGSVLKRKARLVAKGFLQREGVDFTEVYAPVARLETIRLIIAIACAKNWYISALDVKSAFLHGYLEDEVYIKQPPGFIKEGREHKVYTLNKALYGLRQAPRAWNRRINTFFSSKGFERCIVEHSLYVKQDEGGHVLIVCLYVDDLLVIGSSMKEINEFKNLMKMEF</sequence>
<name>A0AAQ3RDG4_VIGMU</name>
<accession>A0AAQ3RDG4</accession>
<dbReference type="InterPro" id="IPR012337">
    <property type="entry name" value="RNaseH-like_sf"/>
</dbReference>
<dbReference type="PROSITE" id="PS50158">
    <property type="entry name" value="ZF_CCHC"/>
    <property type="match status" value="1"/>
</dbReference>
<reference evidence="9 10" key="1">
    <citation type="journal article" date="2023" name="Life. Sci Alliance">
        <title>Evolutionary insights into 3D genome organization and epigenetic landscape of Vigna mungo.</title>
        <authorList>
            <person name="Junaid A."/>
            <person name="Singh B."/>
            <person name="Bhatia S."/>
        </authorList>
    </citation>
    <scope>NUCLEOTIDE SEQUENCE [LARGE SCALE GENOMIC DNA]</scope>
    <source>
        <strain evidence="9">Urdbean</strain>
    </source>
</reference>
<keyword evidence="3" id="KW-0064">Aspartyl protease</keyword>
<dbReference type="Pfam" id="PF13976">
    <property type="entry name" value="gag_pre-integrs"/>
    <property type="match status" value="1"/>
</dbReference>
<keyword evidence="10" id="KW-1185">Reference proteome</keyword>
<keyword evidence="4" id="KW-0378">Hydrolase</keyword>
<dbReference type="PANTHER" id="PTHR42648:SF18">
    <property type="entry name" value="RETROTRANSPOSON, UNCLASSIFIED-LIKE PROTEIN"/>
    <property type="match status" value="1"/>
</dbReference>
<evidence type="ECO:0000256" key="3">
    <source>
        <dbReference type="ARBA" id="ARBA00022750"/>
    </source>
</evidence>
<dbReference type="EMBL" id="CP144690">
    <property type="protein sequence ID" value="WVY91413.1"/>
    <property type="molecule type" value="Genomic_DNA"/>
</dbReference>
<protein>
    <submittedName>
        <fullName evidence="9">Uncharacterized protein</fullName>
    </submittedName>
</protein>
<dbReference type="Pfam" id="PF00665">
    <property type="entry name" value="rve"/>
    <property type="match status" value="1"/>
</dbReference>
<keyword evidence="5" id="KW-0862">Zinc</keyword>
<dbReference type="SUPFAM" id="SSF56672">
    <property type="entry name" value="DNA/RNA polymerases"/>
    <property type="match status" value="1"/>
</dbReference>
<organism evidence="9 10">
    <name type="scientific">Vigna mungo</name>
    <name type="common">Black gram</name>
    <name type="synonym">Phaseolus mungo</name>
    <dbReference type="NCBI Taxonomy" id="3915"/>
    <lineage>
        <taxon>Eukaryota</taxon>
        <taxon>Viridiplantae</taxon>
        <taxon>Streptophyta</taxon>
        <taxon>Embryophyta</taxon>
        <taxon>Tracheophyta</taxon>
        <taxon>Spermatophyta</taxon>
        <taxon>Magnoliopsida</taxon>
        <taxon>eudicotyledons</taxon>
        <taxon>Gunneridae</taxon>
        <taxon>Pentapetalae</taxon>
        <taxon>rosids</taxon>
        <taxon>fabids</taxon>
        <taxon>Fabales</taxon>
        <taxon>Fabaceae</taxon>
        <taxon>Papilionoideae</taxon>
        <taxon>50 kb inversion clade</taxon>
        <taxon>NPAAA clade</taxon>
        <taxon>indigoferoid/millettioid clade</taxon>
        <taxon>Phaseoleae</taxon>
        <taxon>Vigna</taxon>
    </lineage>
</organism>
<dbReference type="GO" id="GO:0004190">
    <property type="term" value="F:aspartic-type endopeptidase activity"/>
    <property type="evidence" value="ECO:0007669"/>
    <property type="project" value="UniProtKB-KW"/>
</dbReference>
<dbReference type="InterPro" id="IPR001584">
    <property type="entry name" value="Integrase_cat-core"/>
</dbReference>
<dbReference type="GO" id="GO:0015074">
    <property type="term" value="P:DNA integration"/>
    <property type="evidence" value="ECO:0007669"/>
    <property type="project" value="InterPro"/>
</dbReference>
<feature type="compositionally biased region" description="Basic residues" evidence="6">
    <location>
        <begin position="217"/>
        <end position="232"/>
    </location>
</feature>
<dbReference type="AlphaFoldDB" id="A0AAQ3RDG4"/>
<evidence type="ECO:0000259" key="7">
    <source>
        <dbReference type="PROSITE" id="PS50158"/>
    </source>
</evidence>
<evidence type="ECO:0000256" key="6">
    <source>
        <dbReference type="SAM" id="MobiDB-lite"/>
    </source>
</evidence>
<keyword evidence="5" id="KW-0863">Zinc-finger</keyword>
<evidence type="ECO:0000256" key="4">
    <source>
        <dbReference type="ARBA" id="ARBA00022801"/>
    </source>
</evidence>
<keyword evidence="2" id="KW-0479">Metal-binding</keyword>
<dbReference type="Pfam" id="PF07727">
    <property type="entry name" value="RVT_2"/>
    <property type="match status" value="1"/>
</dbReference>
<evidence type="ECO:0000313" key="9">
    <source>
        <dbReference type="EMBL" id="WVY91413.1"/>
    </source>
</evidence>
<dbReference type="InterPro" id="IPR001878">
    <property type="entry name" value="Znf_CCHC"/>
</dbReference>
<dbReference type="GO" id="GO:0006508">
    <property type="term" value="P:proteolysis"/>
    <property type="evidence" value="ECO:0007669"/>
    <property type="project" value="UniProtKB-KW"/>
</dbReference>
<dbReference type="Pfam" id="PF22936">
    <property type="entry name" value="Pol_BBD"/>
    <property type="match status" value="1"/>
</dbReference>
<evidence type="ECO:0000259" key="8">
    <source>
        <dbReference type="PROSITE" id="PS50994"/>
    </source>
</evidence>
<dbReference type="InterPro" id="IPR054722">
    <property type="entry name" value="PolX-like_BBD"/>
</dbReference>
<dbReference type="InterPro" id="IPR036397">
    <property type="entry name" value="RNaseH_sf"/>
</dbReference>
<keyword evidence="1" id="KW-0645">Protease</keyword>
<feature type="compositionally biased region" description="Basic and acidic residues" evidence="6">
    <location>
        <begin position="194"/>
        <end position="204"/>
    </location>
</feature>
<evidence type="ECO:0000256" key="5">
    <source>
        <dbReference type="PROSITE-ProRule" id="PRU00047"/>
    </source>
</evidence>